<dbReference type="Gene3D" id="2.170.130.10">
    <property type="entry name" value="TonB-dependent receptor, plug domain"/>
    <property type="match status" value="1"/>
</dbReference>
<dbReference type="SUPFAM" id="SSF49464">
    <property type="entry name" value="Carboxypeptidase regulatory domain-like"/>
    <property type="match status" value="1"/>
</dbReference>
<evidence type="ECO:0000259" key="9">
    <source>
        <dbReference type="Pfam" id="PF07715"/>
    </source>
</evidence>
<dbReference type="InterPro" id="IPR036942">
    <property type="entry name" value="Beta-barrel_TonB_sf"/>
</dbReference>
<feature type="chain" id="PRO_5047484852" evidence="8">
    <location>
        <begin position="27"/>
        <end position="1033"/>
    </location>
</feature>
<dbReference type="NCBIfam" id="TIGR04056">
    <property type="entry name" value="OMP_RagA_SusC"/>
    <property type="match status" value="1"/>
</dbReference>
<reference evidence="10 11" key="1">
    <citation type="submission" date="2020-08" db="EMBL/GenBank/DDBJ databases">
        <title>Sphingobacterium sp. DN00404 isolated from aquaculture water.</title>
        <authorList>
            <person name="Zhang M."/>
        </authorList>
    </citation>
    <scope>NUCLEOTIDE SEQUENCE [LARGE SCALE GENOMIC DNA]</scope>
    <source>
        <strain evidence="10 11">KCTC 42746</strain>
    </source>
</reference>
<dbReference type="Gene3D" id="2.40.170.20">
    <property type="entry name" value="TonB-dependent receptor, beta-barrel domain"/>
    <property type="match status" value="1"/>
</dbReference>
<keyword evidence="11" id="KW-1185">Reference proteome</keyword>
<evidence type="ECO:0000256" key="8">
    <source>
        <dbReference type="SAM" id="SignalP"/>
    </source>
</evidence>
<proteinExistence type="inferred from homology"/>
<gene>
    <name evidence="10" type="ORF">H8B21_03900</name>
</gene>
<dbReference type="InterPro" id="IPR037066">
    <property type="entry name" value="Plug_dom_sf"/>
</dbReference>
<evidence type="ECO:0000256" key="3">
    <source>
        <dbReference type="ARBA" id="ARBA00022452"/>
    </source>
</evidence>
<keyword evidence="2 7" id="KW-0813">Transport</keyword>
<evidence type="ECO:0000256" key="7">
    <source>
        <dbReference type="PROSITE-ProRule" id="PRU01360"/>
    </source>
</evidence>
<dbReference type="InterPro" id="IPR023996">
    <property type="entry name" value="TonB-dep_OMP_SusC/RagA"/>
</dbReference>
<evidence type="ECO:0000256" key="5">
    <source>
        <dbReference type="ARBA" id="ARBA00023136"/>
    </source>
</evidence>
<evidence type="ECO:0000313" key="10">
    <source>
        <dbReference type="EMBL" id="MBD1420709.1"/>
    </source>
</evidence>
<organism evidence="10 11">
    <name type="scientific">Sphingobacterium chuzhouense</name>
    <dbReference type="NCBI Taxonomy" id="1742264"/>
    <lineage>
        <taxon>Bacteria</taxon>
        <taxon>Pseudomonadati</taxon>
        <taxon>Bacteroidota</taxon>
        <taxon>Sphingobacteriia</taxon>
        <taxon>Sphingobacteriales</taxon>
        <taxon>Sphingobacteriaceae</taxon>
        <taxon>Sphingobacterium</taxon>
    </lineage>
</organism>
<keyword evidence="8" id="KW-0732">Signal</keyword>
<keyword evidence="6 7" id="KW-0998">Cell outer membrane</keyword>
<protein>
    <submittedName>
        <fullName evidence="10">SusC/RagA family TonB-linked outer membrane protein</fullName>
    </submittedName>
</protein>
<dbReference type="InterPro" id="IPR012910">
    <property type="entry name" value="Plug_dom"/>
</dbReference>
<evidence type="ECO:0000256" key="2">
    <source>
        <dbReference type="ARBA" id="ARBA00022448"/>
    </source>
</evidence>
<keyword evidence="3 7" id="KW-1134">Transmembrane beta strand</keyword>
<dbReference type="Pfam" id="PF07715">
    <property type="entry name" value="Plug"/>
    <property type="match status" value="1"/>
</dbReference>
<evidence type="ECO:0000256" key="1">
    <source>
        <dbReference type="ARBA" id="ARBA00004571"/>
    </source>
</evidence>
<keyword evidence="4 7" id="KW-0812">Transmembrane</keyword>
<evidence type="ECO:0000313" key="11">
    <source>
        <dbReference type="Proteomes" id="UP000651112"/>
    </source>
</evidence>
<name>A0ABR7XQA9_9SPHI</name>
<dbReference type="Pfam" id="PF13715">
    <property type="entry name" value="CarbopepD_reg_2"/>
    <property type="match status" value="1"/>
</dbReference>
<dbReference type="Proteomes" id="UP000651112">
    <property type="component" value="Unassembled WGS sequence"/>
</dbReference>
<comment type="subcellular location">
    <subcellularLocation>
        <location evidence="1 7">Cell outer membrane</location>
        <topology evidence="1 7">Multi-pass membrane protein</topology>
    </subcellularLocation>
</comment>
<dbReference type="InterPro" id="IPR039426">
    <property type="entry name" value="TonB-dep_rcpt-like"/>
</dbReference>
<dbReference type="InterPro" id="IPR008969">
    <property type="entry name" value="CarboxyPept-like_regulatory"/>
</dbReference>
<dbReference type="NCBIfam" id="TIGR04057">
    <property type="entry name" value="SusC_RagA_signa"/>
    <property type="match status" value="1"/>
</dbReference>
<dbReference type="PROSITE" id="PS52016">
    <property type="entry name" value="TONB_DEPENDENT_REC_3"/>
    <property type="match status" value="1"/>
</dbReference>
<evidence type="ECO:0000256" key="6">
    <source>
        <dbReference type="ARBA" id="ARBA00023237"/>
    </source>
</evidence>
<comment type="similarity">
    <text evidence="7">Belongs to the TonB-dependent receptor family.</text>
</comment>
<feature type="domain" description="TonB-dependent receptor plug" evidence="9">
    <location>
        <begin position="121"/>
        <end position="227"/>
    </location>
</feature>
<comment type="caution">
    <text evidence="10">The sequence shown here is derived from an EMBL/GenBank/DDBJ whole genome shotgun (WGS) entry which is preliminary data.</text>
</comment>
<dbReference type="SUPFAM" id="SSF56935">
    <property type="entry name" value="Porins"/>
    <property type="match status" value="1"/>
</dbReference>
<evidence type="ECO:0000256" key="4">
    <source>
        <dbReference type="ARBA" id="ARBA00022692"/>
    </source>
</evidence>
<dbReference type="RefSeq" id="WP_190312456.1">
    <property type="nucleotide sequence ID" value="NZ_JACNYL010000001.1"/>
</dbReference>
<dbReference type="EMBL" id="JACNYL010000001">
    <property type="protein sequence ID" value="MBD1420709.1"/>
    <property type="molecule type" value="Genomic_DNA"/>
</dbReference>
<feature type="signal peptide" evidence="8">
    <location>
        <begin position="1"/>
        <end position="26"/>
    </location>
</feature>
<keyword evidence="5 7" id="KW-0472">Membrane</keyword>
<accession>A0ABR7XQA9</accession>
<dbReference type="Gene3D" id="2.60.40.1120">
    <property type="entry name" value="Carboxypeptidase-like, regulatory domain"/>
    <property type="match status" value="1"/>
</dbReference>
<dbReference type="InterPro" id="IPR023997">
    <property type="entry name" value="TonB-dep_OMP_SusC/RagA_CS"/>
</dbReference>
<sequence>MNYRQIMNYSVAFLLLFVFSSMASKAQETSVYSGTVVDRENQPLPNVSVRIQESGRGTLTDSLGAFTIESREGNHLIVTMVGYAEYTEVLGGNRQLSIQLGKGDYTDLEEVVVIGYGSVRKKDLTGSVSHIGQEVMETRVATSVTDYLKGSIAGVNIGINNNASGGGDIQVRGPASLQASSSPLIVLDGAIYYGSMSDINPNDIESIDVLKDASSTAIFGSKGSAGVIMITTKRGKTEKPVVTYNSKLGFSNLLSIPPLPTPEQYVQRRADYWKTIDFFNPENQQKGKGYYDNPDNLPEGVTREQWANYDNSFSGDYIDTWLNRLQFAPIEIENYMAGRTVDWRDEVYRTGIRLDNNVSFSGRSAATDYYASIGHLKNEGFTKGDNFTATRARVNLETNITNWLKVGTNTQFSNRADDDITVNEANADVMSPFGSLYNEDGSINRYPTGDARIANPLLAAGVDDYFYRVQTLNSTLFAKLTLPYGFSFQTNYSNRFGWRKDYYFHSDEKPNVTAGGSASREDYSDYEWIVDNILNWNYRIGNVHNFDATFVVNSEKYQFWRSTGENEGFIPNSNLTYHNINAGINPIVRSDDQMQTGNAILGRINYGLLDRYLLTVSLRRDGFSAFGVNNPYGTYPAFAAAWRISEEKFMKRTPFSDLKLRLSWGESGNRDIGRYAALSRLNVTDNIIDGENIKGIWTDNLSNPNLKWERTKALNVGLDFAVFNNRLQGVLDAYYNKTTDLILMRSLPTITGFSDIITNLGQVDNKGFEATLTSVNVDKQDVTWRTSFIFSSNKNTIKHLYGEMVDIRDEDGNVIGQREDDDIQNNWYIGHGINDIFDYKMIGIWQLGEEEQARRYGKTPGDPRLLDVNDDGVLNQEDKQWLGSATPRFRASFRSDLTLWGALDFSFVLRGDFNYWAVDNMARNEDNRFFDRSNSILTEYWMPDNPSNEFAKLGANSSNPTVNIYKRRDYLRLQNASISYRVPKSYLTKLSIESLRISANVDNGFVITNWTYFDPENRGRAPRIFTLGLDITL</sequence>